<evidence type="ECO:0000313" key="6">
    <source>
        <dbReference type="EMBL" id="ONU83972.1"/>
    </source>
</evidence>
<dbReference type="PANTHER" id="PTHR23514">
    <property type="entry name" value="BYPASS OF STOP CODON PROTEIN 6"/>
    <property type="match status" value="1"/>
</dbReference>
<comment type="subcellular location">
    <subcellularLocation>
        <location evidence="1">Membrane</location>
        <topology evidence="1">Multi-pass membrane protein</topology>
    </subcellularLocation>
</comment>
<dbReference type="SUPFAM" id="SSF103473">
    <property type="entry name" value="MFS general substrate transporter"/>
    <property type="match status" value="1"/>
</dbReference>
<dbReference type="AlphaFoldDB" id="A0A1V2W2D0"/>
<dbReference type="GO" id="GO:0022857">
    <property type="term" value="F:transmembrane transporter activity"/>
    <property type="evidence" value="ECO:0007669"/>
    <property type="project" value="InterPro"/>
</dbReference>
<protein>
    <submittedName>
        <fullName evidence="6">MFS transporter</fullName>
    </submittedName>
</protein>
<comment type="caution">
    <text evidence="6">The sequence shown here is derived from an EMBL/GenBank/DDBJ whole genome shotgun (WGS) entry which is preliminary data.</text>
</comment>
<organism evidence="6 7">
    <name type="scientific">Burkholderia cenocepacia</name>
    <dbReference type="NCBI Taxonomy" id="95486"/>
    <lineage>
        <taxon>Bacteria</taxon>
        <taxon>Pseudomonadati</taxon>
        <taxon>Pseudomonadota</taxon>
        <taxon>Betaproteobacteria</taxon>
        <taxon>Burkholderiales</taxon>
        <taxon>Burkholderiaceae</taxon>
        <taxon>Burkholderia</taxon>
        <taxon>Burkholderia cepacia complex</taxon>
    </lineage>
</organism>
<accession>A0A1V2W2D0</accession>
<dbReference type="Pfam" id="PF07690">
    <property type="entry name" value="MFS_1"/>
    <property type="match status" value="1"/>
</dbReference>
<feature type="transmembrane region" description="Helical" evidence="5">
    <location>
        <begin position="238"/>
        <end position="255"/>
    </location>
</feature>
<evidence type="ECO:0000256" key="3">
    <source>
        <dbReference type="ARBA" id="ARBA00022989"/>
    </source>
</evidence>
<evidence type="ECO:0000256" key="2">
    <source>
        <dbReference type="ARBA" id="ARBA00022692"/>
    </source>
</evidence>
<keyword evidence="4 5" id="KW-0472">Membrane</keyword>
<dbReference type="GO" id="GO:0016020">
    <property type="term" value="C:membrane"/>
    <property type="evidence" value="ECO:0007669"/>
    <property type="project" value="UniProtKB-SubCell"/>
</dbReference>
<dbReference type="InterPro" id="IPR036259">
    <property type="entry name" value="MFS_trans_sf"/>
</dbReference>
<keyword evidence="3 5" id="KW-1133">Transmembrane helix</keyword>
<feature type="transmembrane region" description="Helical" evidence="5">
    <location>
        <begin position="137"/>
        <end position="154"/>
    </location>
</feature>
<feature type="transmembrane region" description="Helical" evidence="5">
    <location>
        <begin position="98"/>
        <end position="116"/>
    </location>
</feature>
<evidence type="ECO:0000313" key="7">
    <source>
        <dbReference type="Proteomes" id="UP000188543"/>
    </source>
</evidence>
<feature type="transmembrane region" description="Helical" evidence="5">
    <location>
        <begin position="291"/>
        <end position="310"/>
    </location>
</feature>
<feature type="transmembrane region" description="Helical" evidence="5">
    <location>
        <begin position="74"/>
        <end position="92"/>
    </location>
</feature>
<dbReference type="InterPro" id="IPR051788">
    <property type="entry name" value="MFS_Transporter"/>
</dbReference>
<evidence type="ECO:0000256" key="4">
    <source>
        <dbReference type="ARBA" id="ARBA00023136"/>
    </source>
</evidence>
<dbReference type="InterPro" id="IPR011701">
    <property type="entry name" value="MFS"/>
</dbReference>
<name>A0A1V2W2D0_9BURK</name>
<keyword evidence="2 5" id="KW-0812">Transmembrane</keyword>
<dbReference type="EMBL" id="MUTJ01000057">
    <property type="protein sequence ID" value="ONU83972.1"/>
    <property type="molecule type" value="Genomic_DNA"/>
</dbReference>
<feature type="transmembrane region" description="Helical" evidence="5">
    <location>
        <begin position="199"/>
        <end position="226"/>
    </location>
</feature>
<feature type="transmembrane region" description="Helical" evidence="5">
    <location>
        <begin position="355"/>
        <end position="373"/>
    </location>
</feature>
<feature type="transmembrane region" description="Helical" evidence="5">
    <location>
        <begin position="44"/>
        <end position="62"/>
    </location>
</feature>
<feature type="transmembrane region" description="Helical" evidence="5">
    <location>
        <begin position="267"/>
        <end position="285"/>
    </location>
</feature>
<reference evidence="6 7" key="1">
    <citation type="submission" date="2016-08" db="EMBL/GenBank/DDBJ databases">
        <authorList>
            <person name="Seilhamer J.J."/>
        </authorList>
    </citation>
    <scope>NUCLEOTIDE SEQUENCE [LARGE SCALE GENOMIC DNA]</scope>
    <source>
        <strain evidence="6 7">VC14762</strain>
    </source>
</reference>
<feature type="transmembrane region" description="Helical" evidence="5">
    <location>
        <begin position="12"/>
        <end position="32"/>
    </location>
</feature>
<feature type="transmembrane region" description="Helical" evidence="5">
    <location>
        <begin position="322"/>
        <end position="343"/>
    </location>
</feature>
<dbReference type="OrthoDB" id="9810941at2"/>
<dbReference type="PANTHER" id="PTHR23514:SF13">
    <property type="entry name" value="INNER MEMBRANE PROTEIN YBJJ"/>
    <property type="match status" value="1"/>
</dbReference>
<dbReference type="PROSITE" id="PS51257">
    <property type="entry name" value="PROKAR_LIPOPROTEIN"/>
    <property type="match status" value="1"/>
</dbReference>
<dbReference type="Gene3D" id="1.20.1250.20">
    <property type="entry name" value="MFS general substrate transporter like domains"/>
    <property type="match status" value="2"/>
</dbReference>
<proteinExistence type="predicted"/>
<feature type="transmembrane region" description="Helical" evidence="5">
    <location>
        <begin position="160"/>
        <end position="178"/>
    </location>
</feature>
<dbReference type="CDD" id="cd17393">
    <property type="entry name" value="MFS_MosC_like"/>
    <property type="match status" value="1"/>
</dbReference>
<evidence type="ECO:0000256" key="1">
    <source>
        <dbReference type="ARBA" id="ARBA00004141"/>
    </source>
</evidence>
<dbReference type="Proteomes" id="UP000188543">
    <property type="component" value="Unassembled WGS sequence"/>
</dbReference>
<sequence>MTSNRPSARVATRVAFFVAGFGAACWASLVPFVKQRAAIDEATLGMLLLCVGAGSVIAMMLTGTLGTRFGSKPIVVGGGVGVAVILPLLAIADDAVTLGIALFGFGAALGSLDVAMNINAVEVERMEGQPLMSGFHAQYSMGGFGGSALATFLLTTHTGVLASTLLCSTLMFAGVLIARPYLIETPRERGGPLFAVPRGIVLLLASLVAISFLLDGVLLSWGALLISGKGLVPATQGGLGYMLFSIAMMVGRLSGDTLTTRVGDRSMMFWGGSIATVGMVVLLVAPVAPVALAGFLLIGLGASNVVPIMFRRAGAQRAMSPSLAVVAITMTGYGGSLVGPAGIGFVASKAGLSTAFWLLAGLICVIPCCAGFVTNPQAAGARPAA</sequence>
<gene>
    <name evidence="6" type="ORF">A8E72_19445</name>
</gene>
<evidence type="ECO:0000256" key="5">
    <source>
        <dbReference type="SAM" id="Phobius"/>
    </source>
</evidence>
<dbReference type="RefSeq" id="WP_077021105.1">
    <property type="nucleotide sequence ID" value="NZ_CADETK010000030.1"/>
</dbReference>